<dbReference type="AlphaFoldDB" id="A0A6I2V1A6"/>
<dbReference type="InterPro" id="IPR051611">
    <property type="entry name" value="ECF_transporter_component"/>
</dbReference>
<evidence type="ECO:0000256" key="3">
    <source>
        <dbReference type="ARBA" id="ARBA00022692"/>
    </source>
</evidence>
<sequence length="266" mass="30279">MRLSEWMIREEEYQPGRDRDYFISRSFLRVLAVLISFRHQAHKRILDKVPPRTVLILFVLWLFLTVSAHTLAFLLCQLAGVLALLCFLDGRVIRHLLGAAIAAMLFSFFLLFPALFLGTGNRTLLMIPFKTFLTVSSLGIVTELLPWHQMTAALRAFRLPQEVIFLLDTALRCIVLLGERAGEMLTALKLRSVGHNTHKSRAAGGVLGSLFLYSRDMSEEMYQAMVCRCFTGEYPAAPSQRAGWMDAVLWAVFLVYLFLFLRMEGI</sequence>
<organism evidence="7 8">
    <name type="scientific">Selenomonas montiformis</name>
    <dbReference type="NCBI Taxonomy" id="2652285"/>
    <lineage>
        <taxon>Bacteria</taxon>
        <taxon>Bacillati</taxon>
        <taxon>Bacillota</taxon>
        <taxon>Negativicutes</taxon>
        <taxon>Selenomonadales</taxon>
        <taxon>Selenomonadaceae</taxon>
        <taxon>Selenomonas</taxon>
    </lineage>
</organism>
<feature type="transmembrane region" description="Helical" evidence="6">
    <location>
        <begin position="58"/>
        <end position="88"/>
    </location>
</feature>
<evidence type="ECO:0000256" key="4">
    <source>
        <dbReference type="ARBA" id="ARBA00022989"/>
    </source>
</evidence>
<feature type="transmembrane region" description="Helical" evidence="6">
    <location>
        <begin position="124"/>
        <end position="147"/>
    </location>
</feature>
<evidence type="ECO:0000256" key="6">
    <source>
        <dbReference type="SAM" id="Phobius"/>
    </source>
</evidence>
<evidence type="ECO:0000256" key="5">
    <source>
        <dbReference type="ARBA" id="ARBA00023136"/>
    </source>
</evidence>
<evidence type="ECO:0000256" key="2">
    <source>
        <dbReference type="ARBA" id="ARBA00022475"/>
    </source>
</evidence>
<proteinExistence type="predicted"/>
<keyword evidence="3 6" id="KW-0812">Transmembrane</keyword>
<evidence type="ECO:0000313" key="8">
    <source>
        <dbReference type="Proteomes" id="UP000430222"/>
    </source>
</evidence>
<dbReference type="RefSeq" id="WP_154621023.1">
    <property type="nucleotide sequence ID" value="NZ_VUNL01000009.1"/>
</dbReference>
<keyword evidence="2" id="KW-1003">Cell membrane</keyword>
<protein>
    <submittedName>
        <fullName evidence="7">Energy-coupling factor transporter transmembrane protein EcfT</fullName>
    </submittedName>
</protein>
<dbReference type="PANTHER" id="PTHR34857">
    <property type="entry name" value="SLL0384 PROTEIN"/>
    <property type="match status" value="1"/>
</dbReference>
<dbReference type="CDD" id="cd16914">
    <property type="entry name" value="EcfT"/>
    <property type="match status" value="1"/>
</dbReference>
<evidence type="ECO:0000313" key="7">
    <source>
        <dbReference type="EMBL" id="MSV25242.1"/>
    </source>
</evidence>
<dbReference type="Pfam" id="PF02361">
    <property type="entry name" value="CbiQ"/>
    <property type="match status" value="1"/>
</dbReference>
<dbReference type="Proteomes" id="UP000430222">
    <property type="component" value="Unassembled WGS sequence"/>
</dbReference>
<accession>A0A6I2V1A6</accession>
<comment type="caution">
    <text evidence="7">The sequence shown here is derived from an EMBL/GenBank/DDBJ whole genome shotgun (WGS) entry which is preliminary data.</text>
</comment>
<gene>
    <name evidence="7" type="ORF">FYJ78_08640</name>
</gene>
<dbReference type="EMBL" id="VUNL01000009">
    <property type="protein sequence ID" value="MSV25242.1"/>
    <property type="molecule type" value="Genomic_DNA"/>
</dbReference>
<feature type="transmembrane region" description="Helical" evidence="6">
    <location>
        <begin position="95"/>
        <end position="118"/>
    </location>
</feature>
<dbReference type="PANTHER" id="PTHR34857:SF2">
    <property type="entry name" value="SLL0384 PROTEIN"/>
    <property type="match status" value="1"/>
</dbReference>
<dbReference type="InterPro" id="IPR003339">
    <property type="entry name" value="ABC/ECF_trnsptr_transmembrane"/>
</dbReference>
<comment type="subcellular location">
    <subcellularLocation>
        <location evidence="1">Membrane</location>
        <topology evidence="1">Multi-pass membrane protein</topology>
    </subcellularLocation>
</comment>
<evidence type="ECO:0000256" key="1">
    <source>
        <dbReference type="ARBA" id="ARBA00004141"/>
    </source>
</evidence>
<name>A0A6I2V1A6_9FIRM</name>
<keyword evidence="4 6" id="KW-1133">Transmembrane helix</keyword>
<keyword evidence="5 6" id="KW-0472">Membrane</keyword>
<keyword evidence="8" id="KW-1185">Reference proteome</keyword>
<reference evidence="7 8" key="1">
    <citation type="submission" date="2019-08" db="EMBL/GenBank/DDBJ databases">
        <title>In-depth cultivation of the pig gut microbiome towards novel bacterial diversity and tailored functional studies.</title>
        <authorList>
            <person name="Wylensek D."/>
            <person name="Hitch T.C.A."/>
            <person name="Clavel T."/>
        </authorList>
    </citation>
    <scope>NUCLEOTIDE SEQUENCE [LARGE SCALE GENOMIC DNA]</scope>
    <source>
        <strain evidence="8">WCA-380-WT-3B3</strain>
    </source>
</reference>
<dbReference type="GO" id="GO:0005886">
    <property type="term" value="C:plasma membrane"/>
    <property type="evidence" value="ECO:0007669"/>
    <property type="project" value="UniProtKB-ARBA"/>
</dbReference>
<feature type="transmembrane region" description="Helical" evidence="6">
    <location>
        <begin position="242"/>
        <end position="261"/>
    </location>
</feature>